<feature type="transmembrane region" description="Helical" evidence="1">
    <location>
        <begin position="6"/>
        <end position="24"/>
    </location>
</feature>
<evidence type="ECO:0000313" key="3">
    <source>
        <dbReference type="Proteomes" id="UP000340077"/>
    </source>
</evidence>
<proteinExistence type="predicted"/>
<evidence type="ECO:0000313" key="2">
    <source>
        <dbReference type="EMBL" id="GBO85427.1"/>
    </source>
</evidence>
<comment type="caution">
    <text evidence="2">The sequence shown here is derived from an EMBL/GenBank/DDBJ whole genome shotgun (WGS) entry which is preliminary data.</text>
</comment>
<keyword evidence="1" id="KW-0472">Membrane</keyword>
<gene>
    <name evidence="2" type="ORF">MS5N3_28780</name>
</gene>
<dbReference type="RefSeq" id="WP_069185218.1">
    <property type="nucleotide sequence ID" value="NZ_BGZH01000003.1"/>
</dbReference>
<protein>
    <submittedName>
        <fullName evidence="2">Uncharacterized protein</fullName>
    </submittedName>
</protein>
<reference evidence="2 3" key="1">
    <citation type="journal article" date="2019" name="J. Gen. Appl. Microbiol.">
        <title>Aerobic degradation of cis-dichloroethene by the marine bacterium Marinobacter salsuginis strain 5N-3.</title>
        <authorList>
            <person name="Inoue Y."/>
            <person name="Fukunaga Y."/>
            <person name="Katsumata H."/>
            <person name="Ohji S."/>
            <person name="Hosoyama A."/>
            <person name="Mori K."/>
            <person name="Ando K."/>
        </authorList>
    </citation>
    <scope>NUCLEOTIDE SEQUENCE [LARGE SCALE GENOMIC DNA]</scope>
    <source>
        <strain evidence="2 3">5N-3</strain>
    </source>
</reference>
<evidence type="ECO:0000256" key="1">
    <source>
        <dbReference type="SAM" id="Phobius"/>
    </source>
</evidence>
<dbReference type="AlphaFoldDB" id="A0A5M3PRD9"/>
<organism evidence="2 3">
    <name type="scientific">Marinobacter salsuginis</name>
    <dbReference type="NCBI Taxonomy" id="418719"/>
    <lineage>
        <taxon>Bacteria</taxon>
        <taxon>Pseudomonadati</taxon>
        <taxon>Pseudomonadota</taxon>
        <taxon>Gammaproteobacteria</taxon>
        <taxon>Pseudomonadales</taxon>
        <taxon>Marinobacteraceae</taxon>
        <taxon>Marinobacter</taxon>
    </lineage>
</organism>
<name>A0A5M3PRD9_9GAMM</name>
<keyword evidence="1" id="KW-1133">Transmembrane helix</keyword>
<keyword evidence="3" id="KW-1185">Reference proteome</keyword>
<dbReference type="EMBL" id="BGZH01000003">
    <property type="protein sequence ID" value="GBO85427.1"/>
    <property type="molecule type" value="Genomic_DNA"/>
</dbReference>
<sequence>MYIEWHQIGGVIIALAIFFWMWRLDVKNKTELKRSLRDRSEYNDYLNNPNTTKGCDSDKK</sequence>
<keyword evidence="1" id="KW-0812">Transmembrane</keyword>
<dbReference type="Proteomes" id="UP000340077">
    <property type="component" value="Unassembled WGS sequence"/>
</dbReference>
<accession>A0A5M3PRD9</accession>